<dbReference type="Proteomes" id="UP000298677">
    <property type="component" value="Chromosome"/>
</dbReference>
<evidence type="ECO:0000313" key="2">
    <source>
        <dbReference type="Proteomes" id="UP000298677"/>
    </source>
</evidence>
<dbReference type="RefSeq" id="WP_158341799.1">
    <property type="nucleotide sequence ID" value="NZ_CP033012.1"/>
</dbReference>
<dbReference type="OrthoDB" id="289937at2"/>
<gene>
    <name evidence="1" type="ORF">D9V65_01400</name>
</gene>
<keyword evidence="2" id="KW-1185">Reference proteome</keyword>
<evidence type="ECO:0008006" key="3">
    <source>
        <dbReference type="Google" id="ProtNLM"/>
    </source>
</evidence>
<name>A0A4D6Y4P8_9GAMM</name>
<evidence type="ECO:0000313" key="1">
    <source>
        <dbReference type="EMBL" id="QCI19395.1"/>
    </source>
</evidence>
<accession>A0A4D6Y4P8</accession>
<protein>
    <recommendedName>
        <fullName evidence="3">Flagellar protein FlgJ N-terminal domain-containing protein</fullName>
    </recommendedName>
</protein>
<reference evidence="1 2" key="1">
    <citation type="submission" date="2018-10" db="EMBL/GenBank/DDBJ databases">
        <title>Comparative functional genomics of the obligate endosymbiont Buchnera aphidicola.</title>
        <authorList>
            <person name="Chong R.A."/>
        </authorList>
    </citation>
    <scope>NUCLEOTIDE SEQUENCE [LARGE SCALE GENOMIC DNA]</scope>
    <source>
        <strain evidence="1 2">Aoe</strain>
    </source>
</reference>
<sequence length="112" mass="12835">MKIQNNSIDLIYNNYENNKLNINSLIQTNDLKKKINIKNKNSIIKSIETIFINMVLSNKNTLCSENTFFNSDQIKMLNSMYTYQLSSVLSTKGFGIGNLLCEKISSKKNKNT</sequence>
<proteinExistence type="predicted"/>
<dbReference type="EMBL" id="CP033012">
    <property type="protein sequence ID" value="QCI19395.1"/>
    <property type="molecule type" value="Genomic_DNA"/>
</dbReference>
<dbReference type="AlphaFoldDB" id="A0A4D6Y4P8"/>
<organism evidence="1 2">
    <name type="scientific">Buchnera aphidicola</name>
    <name type="common">Anoecia oenotherae</name>
    <dbReference type="NCBI Taxonomy" id="1241833"/>
    <lineage>
        <taxon>Bacteria</taxon>
        <taxon>Pseudomonadati</taxon>
        <taxon>Pseudomonadota</taxon>
        <taxon>Gammaproteobacteria</taxon>
        <taxon>Enterobacterales</taxon>
        <taxon>Erwiniaceae</taxon>
        <taxon>Buchnera</taxon>
    </lineage>
</organism>